<sequence>MVGNSPFDSNVLVCSWISLLLAIALEESSNNVEFRESIDYHLYVGGGTATIDSPGLGDLILEGSNHKHIGFYCTGYSDGGR</sequence>
<protein>
    <submittedName>
        <fullName evidence="1">Uncharacterized protein</fullName>
    </submittedName>
</protein>
<accession>A0ABT8CCX2</accession>
<organism evidence="1 2">
    <name type="scientific">Cyclobacterium jeungdonense</name>
    <dbReference type="NCBI Taxonomy" id="708087"/>
    <lineage>
        <taxon>Bacteria</taxon>
        <taxon>Pseudomonadati</taxon>
        <taxon>Bacteroidota</taxon>
        <taxon>Cytophagia</taxon>
        <taxon>Cytophagales</taxon>
        <taxon>Cyclobacteriaceae</taxon>
        <taxon>Cyclobacterium</taxon>
    </lineage>
</organism>
<dbReference type="EMBL" id="JAUFQS010000047">
    <property type="protein sequence ID" value="MDN3690246.1"/>
    <property type="molecule type" value="Genomic_DNA"/>
</dbReference>
<evidence type="ECO:0000313" key="2">
    <source>
        <dbReference type="Proteomes" id="UP001236663"/>
    </source>
</evidence>
<comment type="caution">
    <text evidence="1">The sequence shown here is derived from an EMBL/GenBank/DDBJ whole genome shotgun (WGS) entry which is preliminary data.</text>
</comment>
<keyword evidence="2" id="KW-1185">Reference proteome</keyword>
<reference evidence="2" key="1">
    <citation type="journal article" date="2019" name="Int. J. Syst. Evol. Microbiol.">
        <title>The Global Catalogue of Microorganisms (GCM) 10K type strain sequencing project: providing services to taxonomists for standard genome sequencing and annotation.</title>
        <authorList>
            <consortium name="The Broad Institute Genomics Platform"/>
            <consortium name="The Broad Institute Genome Sequencing Center for Infectious Disease"/>
            <person name="Wu L."/>
            <person name="Ma J."/>
        </authorList>
    </citation>
    <scope>NUCLEOTIDE SEQUENCE [LARGE SCALE GENOMIC DNA]</scope>
    <source>
        <strain evidence="2">CECT 7706</strain>
    </source>
</reference>
<dbReference type="RefSeq" id="WP_163383250.1">
    <property type="nucleotide sequence ID" value="NZ_JAUFQS010000047.1"/>
</dbReference>
<proteinExistence type="predicted"/>
<name>A0ABT8CCX2_9BACT</name>
<evidence type="ECO:0000313" key="1">
    <source>
        <dbReference type="EMBL" id="MDN3690246.1"/>
    </source>
</evidence>
<gene>
    <name evidence="1" type="ORF">QWZ15_20660</name>
</gene>
<dbReference type="Proteomes" id="UP001236663">
    <property type="component" value="Unassembled WGS sequence"/>
</dbReference>